<evidence type="ECO:0000313" key="3">
    <source>
        <dbReference type="Proteomes" id="UP000823388"/>
    </source>
</evidence>
<feature type="compositionally biased region" description="Basic and acidic residues" evidence="1">
    <location>
        <begin position="31"/>
        <end position="48"/>
    </location>
</feature>
<name>A0A8T0PSP9_PANVG</name>
<evidence type="ECO:0000313" key="2">
    <source>
        <dbReference type="EMBL" id="KAG2563529.1"/>
    </source>
</evidence>
<protein>
    <submittedName>
        <fullName evidence="2">Uncharacterized protein</fullName>
    </submittedName>
</protein>
<dbReference type="EMBL" id="CM029051">
    <property type="protein sequence ID" value="KAG2563529.1"/>
    <property type="molecule type" value="Genomic_DNA"/>
</dbReference>
<gene>
    <name evidence="2" type="ORF">PVAP13_8KG317302</name>
</gene>
<reference evidence="2" key="1">
    <citation type="submission" date="2020-05" db="EMBL/GenBank/DDBJ databases">
        <title>WGS assembly of Panicum virgatum.</title>
        <authorList>
            <person name="Lovell J.T."/>
            <person name="Jenkins J."/>
            <person name="Shu S."/>
            <person name="Juenger T.E."/>
            <person name="Schmutz J."/>
        </authorList>
    </citation>
    <scope>NUCLEOTIDE SEQUENCE</scope>
    <source>
        <strain evidence="2">AP13</strain>
    </source>
</reference>
<comment type="caution">
    <text evidence="2">The sequence shown here is derived from an EMBL/GenBank/DDBJ whole genome shotgun (WGS) entry which is preliminary data.</text>
</comment>
<sequence>MHVFSASYPSLGFAGRRWREPEEEEQGVEVGDDRWDPHVIEREANQQG</sequence>
<dbReference type="AlphaFoldDB" id="A0A8T0PSP9"/>
<proteinExistence type="predicted"/>
<organism evidence="2 3">
    <name type="scientific">Panicum virgatum</name>
    <name type="common">Blackwell switchgrass</name>
    <dbReference type="NCBI Taxonomy" id="38727"/>
    <lineage>
        <taxon>Eukaryota</taxon>
        <taxon>Viridiplantae</taxon>
        <taxon>Streptophyta</taxon>
        <taxon>Embryophyta</taxon>
        <taxon>Tracheophyta</taxon>
        <taxon>Spermatophyta</taxon>
        <taxon>Magnoliopsida</taxon>
        <taxon>Liliopsida</taxon>
        <taxon>Poales</taxon>
        <taxon>Poaceae</taxon>
        <taxon>PACMAD clade</taxon>
        <taxon>Panicoideae</taxon>
        <taxon>Panicodae</taxon>
        <taxon>Paniceae</taxon>
        <taxon>Panicinae</taxon>
        <taxon>Panicum</taxon>
        <taxon>Panicum sect. Hiantes</taxon>
    </lineage>
</organism>
<keyword evidence="3" id="KW-1185">Reference proteome</keyword>
<evidence type="ECO:0000256" key="1">
    <source>
        <dbReference type="SAM" id="MobiDB-lite"/>
    </source>
</evidence>
<feature type="region of interest" description="Disordered" evidence="1">
    <location>
        <begin position="17"/>
        <end position="48"/>
    </location>
</feature>
<accession>A0A8T0PSP9</accession>
<dbReference type="Proteomes" id="UP000823388">
    <property type="component" value="Chromosome 8K"/>
</dbReference>